<dbReference type="Gene3D" id="1.10.10.60">
    <property type="entry name" value="Homeodomain-like"/>
    <property type="match status" value="1"/>
</dbReference>
<dbReference type="SUPFAM" id="SSF53041">
    <property type="entry name" value="Resolvase-like"/>
    <property type="match status" value="1"/>
</dbReference>
<comment type="caution">
    <text evidence="3">The sequence shown here is derived from an EMBL/GenBank/DDBJ whole genome shotgun (WGS) entry which is preliminary data.</text>
</comment>
<evidence type="ECO:0000259" key="2">
    <source>
        <dbReference type="PROSITE" id="PS51736"/>
    </source>
</evidence>
<dbReference type="PROSITE" id="PS51736">
    <property type="entry name" value="RECOMBINASES_3"/>
    <property type="match status" value="1"/>
</dbReference>
<organism evidence="3">
    <name type="scientific">marine sediment metagenome</name>
    <dbReference type="NCBI Taxonomy" id="412755"/>
    <lineage>
        <taxon>unclassified sequences</taxon>
        <taxon>metagenomes</taxon>
        <taxon>ecological metagenomes</taxon>
    </lineage>
</organism>
<dbReference type="EMBL" id="BARS01016761">
    <property type="protein sequence ID" value="GAF90457.1"/>
    <property type="molecule type" value="Genomic_DNA"/>
</dbReference>
<protein>
    <recommendedName>
        <fullName evidence="2">Resolvase/invertase-type recombinase catalytic domain-containing protein</fullName>
    </recommendedName>
</protein>
<dbReference type="Pfam" id="PF00239">
    <property type="entry name" value="Resolvase"/>
    <property type="match status" value="1"/>
</dbReference>
<dbReference type="Gene3D" id="3.40.50.1390">
    <property type="entry name" value="Resolvase, N-terminal catalytic domain"/>
    <property type="match status" value="1"/>
</dbReference>
<dbReference type="InterPro" id="IPR006119">
    <property type="entry name" value="Resolv_N"/>
</dbReference>
<gene>
    <name evidence="3" type="ORF">S01H1_27516</name>
</gene>
<dbReference type="GO" id="GO:0003677">
    <property type="term" value="F:DNA binding"/>
    <property type="evidence" value="ECO:0007669"/>
    <property type="project" value="InterPro"/>
</dbReference>
<accession>X0TQQ0</accession>
<reference evidence="3" key="1">
    <citation type="journal article" date="2014" name="Front. Microbiol.">
        <title>High frequency of phylogenetically diverse reductive dehalogenase-homologous genes in deep subseafloor sedimentary metagenomes.</title>
        <authorList>
            <person name="Kawai M."/>
            <person name="Futagami T."/>
            <person name="Toyoda A."/>
            <person name="Takaki Y."/>
            <person name="Nishi S."/>
            <person name="Hori S."/>
            <person name="Arai W."/>
            <person name="Tsubouchi T."/>
            <person name="Morono Y."/>
            <person name="Uchiyama I."/>
            <person name="Ito T."/>
            <person name="Fujiyama A."/>
            <person name="Inagaki F."/>
            <person name="Takami H."/>
        </authorList>
    </citation>
    <scope>NUCLEOTIDE SEQUENCE</scope>
    <source>
        <strain evidence="3">Expedition CK06-06</strain>
    </source>
</reference>
<name>X0TQQ0_9ZZZZ</name>
<proteinExistence type="predicted"/>
<feature type="compositionally biased region" description="Basic and acidic residues" evidence="1">
    <location>
        <begin position="37"/>
        <end position="63"/>
    </location>
</feature>
<evidence type="ECO:0000256" key="1">
    <source>
        <dbReference type="SAM" id="MobiDB-lite"/>
    </source>
</evidence>
<dbReference type="GO" id="GO:0000150">
    <property type="term" value="F:DNA strand exchange activity"/>
    <property type="evidence" value="ECO:0007669"/>
    <property type="project" value="InterPro"/>
</dbReference>
<evidence type="ECO:0000313" key="3">
    <source>
        <dbReference type="EMBL" id="GAF90457.1"/>
    </source>
</evidence>
<feature type="non-terminal residue" evidence="3">
    <location>
        <position position="1"/>
    </location>
</feature>
<dbReference type="InterPro" id="IPR036162">
    <property type="entry name" value="Resolvase-like_N_sf"/>
</dbReference>
<feature type="domain" description="Resolvase/invertase-type recombinase catalytic" evidence="2">
    <location>
        <begin position="1"/>
        <end position="45"/>
    </location>
</feature>
<dbReference type="AlphaFoldDB" id="X0TQQ0"/>
<feature type="region of interest" description="Disordered" evidence="1">
    <location>
        <begin position="37"/>
        <end position="69"/>
    </location>
</feature>
<sequence>LDQDLDTTKPHGKLMLSMLGACAEYGRSMLRERQAEGIKRYQDRLARDGRKPGPEPHGKEREIKKLRKSGKMIREIMAQTGLSKASVYRALDR</sequence>